<keyword evidence="6 13" id="KW-0732">Signal</keyword>
<comment type="caution">
    <text evidence="14">The sequence shown here is derived from an EMBL/GenBank/DDBJ whole genome shotgun (WGS) entry which is preliminary data.</text>
</comment>
<dbReference type="PROSITE" id="PS51257">
    <property type="entry name" value="PROKAR_LIPOPROTEIN"/>
    <property type="match status" value="1"/>
</dbReference>
<accession>A0ABS5U741</accession>
<evidence type="ECO:0000256" key="13">
    <source>
        <dbReference type="SAM" id="SignalP"/>
    </source>
</evidence>
<reference evidence="14 15" key="1">
    <citation type="submission" date="2021-05" db="EMBL/GenBank/DDBJ databases">
        <title>The draft genome of Geobacter chapellei DSM 13688.</title>
        <authorList>
            <person name="Xu Z."/>
            <person name="Masuda Y."/>
            <person name="Itoh H."/>
            <person name="Senoo K."/>
        </authorList>
    </citation>
    <scope>NUCLEOTIDE SEQUENCE [LARGE SCALE GENOMIC DNA]</scope>
    <source>
        <strain evidence="14 15">DSM 13688</strain>
    </source>
</reference>
<dbReference type="Pfam" id="PF03550">
    <property type="entry name" value="LolB"/>
    <property type="match status" value="1"/>
</dbReference>
<keyword evidence="8" id="KW-0472">Membrane</keyword>
<dbReference type="Proteomes" id="UP000784128">
    <property type="component" value="Unassembled WGS sequence"/>
</dbReference>
<sequence length="234" mass="25475">MINPKQKLSVLALCIVSLLIFSGCATTSGTVDYRPNAVVETLSSAVALSVQTSDRGMSGQGYMVFRKPDQVHLVVLSPFGTTIMEVFALGKQITLIFPSKATAYTGSIDELPDGGGLQGWRMMRWVMDADPSNERHGNGTVERMGKLGFIEKVTYADGLITSKSAPNGDQVFYEKYEVIGGVPVAVKVEMRNIRDDRVRLTLNEPEVNTALEDAVFIPQLEGFTILPLSDLKGL</sequence>
<keyword evidence="11" id="KW-0998">Cell outer membrane</keyword>
<comment type="subcellular location">
    <subcellularLocation>
        <location evidence="1">Cell outer membrane</location>
    </subcellularLocation>
</comment>
<evidence type="ECO:0000256" key="7">
    <source>
        <dbReference type="ARBA" id="ARBA00022927"/>
    </source>
</evidence>
<feature type="signal peptide" evidence="13">
    <location>
        <begin position="1"/>
        <end position="25"/>
    </location>
</feature>
<dbReference type="InterPro" id="IPR029046">
    <property type="entry name" value="LolA/LolB/LppX"/>
</dbReference>
<keyword evidence="9" id="KW-0564">Palmitate</keyword>
<name>A0ABS5U741_9BACT</name>
<evidence type="ECO:0000256" key="10">
    <source>
        <dbReference type="ARBA" id="ARBA00023186"/>
    </source>
</evidence>
<dbReference type="RefSeq" id="WP_214297235.1">
    <property type="nucleotide sequence ID" value="NZ_JAHDYS010000005.1"/>
</dbReference>
<keyword evidence="12 14" id="KW-0449">Lipoprotein</keyword>
<gene>
    <name evidence="14" type="ORF">KJB30_06765</name>
</gene>
<evidence type="ECO:0000256" key="11">
    <source>
        <dbReference type="ARBA" id="ARBA00023237"/>
    </source>
</evidence>
<evidence type="ECO:0000256" key="1">
    <source>
        <dbReference type="ARBA" id="ARBA00004442"/>
    </source>
</evidence>
<evidence type="ECO:0000256" key="2">
    <source>
        <dbReference type="ARBA" id="ARBA00009696"/>
    </source>
</evidence>
<evidence type="ECO:0000256" key="4">
    <source>
        <dbReference type="ARBA" id="ARBA00016202"/>
    </source>
</evidence>
<dbReference type="SUPFAM" id="SSF89392">
    <property type="entry name" value="Prokaryotic lipoproteins and lipoprotein localization factors"/>
    <property type="match status" value="1"/>
</dbReference>
<proteinExistence type="inferred from homology"/>
<comment type="similarity">
    <text evidence="2">Belongs to the LolB family.</text>
</comment>
<protein>
    <recommendedName>
        <fullName evidence="4">Outer-membrane lipoprotein LolB</fullName>
    </recommendedName>
</protein>
<keyword evidence="10" id="KW-0143">Chaperone</keyword>
<keyword evidence="15" id="KW-1185">Reference proteome</keyword>
<evidence type="ECO:0000256" key="3">
    <source>
        <dbReference type="ARBA" id="ARBA00011245"/>
    </source>
</evidence>
<evidence type="ECO:0000256" key="9">
    <source>
        <dbReference type="ARBA" id="ARBA00023139"/>
    </source>
</evidence>
<dbReference type="EMBL" id="JAHDYS010000005">
    <property type="protein sequence ID" value="MBT1071476.1"/>
    <property type="molecule type" value="Genomic_DNA"/>
</dbReference>
<evidence type="ECO:0000256" key="12">
    <source>
        <dbReference type="ARBA" id="ARBA00023288"/>
    </source>
</evidence>
<evidence type="ECO:0000313" key="14">
    <source>
        <dbReference type="EMBL" id="MBT1071476.1"/>
    </source>
</evidence>
<evidence type="ECO:0000256" key="5">
    <source>
        <dbReference type="ARBA" id="ARBA00022448"/>
    </source>
</evidence>
<keyword evidence="7" id="KW-0653">Protein transport</keyword>
<dbReference type="InterPro" id="IPR004565">
    <property type="entry name" value="OM_lipoprot_LolB"/>
</dbReference>
<organism evidence="14 15">
    <name type="scientific">Pelotalea chapellei</name>
    <dbReference type="NCBI Taxonomy" id="44671"/>
    <lineage>
        <taxon>Bacteria</taxon>
        <taxon>Pseudomonadati</taxon>
        <taxon>Thermodesulfobacteriota</taxon>
        <taxon>Desulfuromonadia</taxon>
        <taxon>Geobacterales</taxon>
        <taxon>Geobacteraceae</taxon>
        <taxon>Pelotalea</taxon>
    </lineage>
</organism>
<comment type="subunit">
    <text evidence="3">Monomer.</text>
</comment>
<evidence type="ECO:0000313" key="15">
    <source>
        <dbReference type="Proteomes" id="UP000784128"/>
    </source>
</evidence>
<evidence type="ECO:0000256" key="6">
    <source>
        <dbReference type="ARBA" id="ARBA00022729"/>
    </source>
</evidence>
<feature type="chain" id="PRO_5046189437" description="Outer-membrane lipoprotein LolB" evidence="13">
    <location>
        <begin position="26"/>
        <end position="234"/>
    </location>
</feature>
<keyword evidence="5" id="KW-0813">Transport</keyword>
<evidence type="ECO:0000256" key="8">
    <source>
        <dbReference type="ARBA" id="ARBA00023136"/>
    </source>
</evidence>